<reference evidence="1 2" key="1">
    <citation type="journal article" date="2020" name="Nat. Food">
        <title>A phased Vanilla planifolia genome enables genetic improvement of flavour and production.</title>
        <authorList>
            <person name="Hasing T."/>
            <person name="Tang H."/>
            <person name="Brym M."/>
            <person name="Khazi F."/>
            <person name="Huang T."/>
            <person name="Chambers A.H."/>
        </authorList>
    </citation>
    <scope>NUCLEOTIDE SEQUENCE [LARGE SCALE GENOMIC DNA]</scope>
    <source>
        <tissue evidence="1">Leaf</tissue>
    </source>
</reference>
<dbReference type="Proteomes" id="UP000639772">
    <property type="component" value="Chromosome 12"/>
</dbReference>
<accession>A0A835PZ75</accession>
<dbReference type="AlphaFoldDB" id="A0A835PZ75"/>
<organism evidence="1 2">
    <name type="scientific">Vanilla planifolia</name>
    <name type="common">Vanilla</name>
    <dbReference type="NCBI Taxonomy" id="51239"/>
    <lineage>
        <taxon>Eukaryota</taxon>
        <taxon>Viridiplantae</taxon>
        <taxon>Streptophyta</taxon>
        <taxon>Embryophyta</taxon>
        <taxon>Tracheophyta</taxon>
        <taxon>Spermatophyta</taxon>
        <taxon>Magnoliopsida</taxon>
        <taxon>Liliopsida</taxon>
        <taxon>Asparagales</taxon>
        <taxon>Orchidaceae</taxon>
        <taxon>Vanilloideae</taxon>
        <taxon>Vanilleae</taxon>
        <taxon>Vanilla</taxon>
    </lineage>
</organism>
<gene>
    <name evidence="1" type="ORF">HPP92_023327</name>
</gene>
<evidence type="ECO:0000313" key="2">
    <source>
        <dbReference type="Proteomes" id="UP000639772"/>
    </source>
</evidence>
<protein>
    <submittedName>
        <fullName evidence="1">Uncharacterized protein</fullName>
    </submittedName>
</protein>
<evidence type="ECO:0000313" key="1">
    <source>
        <dbReference type="EMBL" id="KAG0460199.1"/>
    </source>
</evidence>
<comment type="caution">
    <text evidence="1">The sequence shown here is derived from an EMBL/GenBank/DDBJ whole genome shotgun (WGS) entry which is preliminary data.</text>
</comment>
<proteinExistence type="predicted"/>
<sequence>MKNLGQYIMKVFQCTSNIQSNFRSIPNPQISKSLDLSMKLLNTLQPSYRESLIATRTLVISAALAAKSPLHGGCCIESPVQTTLSTNLAIFKRIGCNVESQSQIPVKLFPPKL</sequence>
<name>A0A835PZ75_VANPL</name>
<dbReference type="EMBL" id="JADCNM010000012">
    <property type="protein sequence ID" value="KAG0460199.1"/>
    <property type="molecule type" value="Genomic_DNA"/>
</dbReference>